<dbReference type="RefSeq" id="WP_129036188.1">
    <property type="nucleotide sequence ID" value="NZ_SDDX01000027.1"/>
</dbReference>
<protein>
    <recommendedName>
        <fullName evidence="4">Lipoprotein</fullName>
    </recommendedName>
</protein>
<keyword evidence="1" id="KW-0732">Signal</keyword>
<feature type="chain" id="PRO_5045306323" description="Lipoprotein" evidence="1">
    <location>
        <begin position="26"/>
        <end position="136"/>
    </location>
</feature>
<comment type="caution">
    <text evidence="2">The sequence shown here is derived from an EMBL/GenBank/DDBJ whole genome shotgun (WGS) entry which is preliminary data.</text>
</comment>
<name>A0ABY3NXL5_9ENTR</name>
<keyword evidence="3" id="KW-1185">Reference proteome</keyword>
<evidence type="ECO:0000313" key="2">
    <source>
        <dbReference type="EMBL" id="TYT29267.1"/>
    </source>
</evidence>
<evidence type="ECO:0000256" key="1">
    <source>
        <dbReference type="SAM" id="SignalP"/>
    </source>
</evidence>
<dbReference type="EMBL" id="VTFR01000014">
    <property type="protein sequence ID" value="TYT29267.1"/>
    <property type="molecule type" value="Genomic_DNA"/>
</dbReference>
<sequence length="136" mass="15718">MNLKIHQVIYTLGLCLCLPSCSLFSENEEPTLDTVVSMVKIDDDIMFTSKKNGLNTSNKNCLRDLMYLKKINSKYYKELQQNYNKLAYHSRFYDESVEVMNKDMKDAYAAKLAIKKDKLCILINNTVTKEIKTNIG</sequence>
<proteinExistence type="predicted"/>
<reference evidence="2 3" key="1">
    <citation type="submission" date="2019-08" db="EMBL/GenBank/DDBJ databases">
        <title>The draft genome of Lelliottia nimipressuralis strain CICC 24156.</title>
        <authorList>
            <person name="Wu W."/>
            <person name="Feng Y."/>
            <person name="Zong Z."/>
        </authorList>
    </citation>
    <scope>NUCLEOTIDE SEQUENCE [LARGE SCALE GENOMIC DNA]</scope>
    <source>
        <strain evidence="2 3">CICC 24156</strain>
    </source>
</reference>
<dbReference type="Proteomes" id="UP000323910">
    <property type="component" value="Unassembled WGS sequence"/>
</dbReference>
<feature type="signal peptide" evidence="1">
    <location>
        <begin position="1"/>
        <end position="25"/>
    </location>
</feature>
<accession>A0ABY3NXL5</accession>
<gene>
    <name evidence="2" type="ORF">FZO59_21025</name>
</gene>
<organism evidence="2 3">
    <name type="scientific">Lelliottia nimipressuralis</name>
    <dbReference type="NCBI Taxonomy" id="69220"/>
    <lineage>
        <taxon>Bacteria</taxon>
        <taxon>Pseudomonadati</taxon>
        <taxon>Pseudomonadota</taxon>
        <taxon>Gammaproteobacteria</taxon>
        <taxon>Enterobacterales</taxon>
        <taxon>Enterobacteriaceae</taxon>
        <taxon>Lelliottia</taxon>
    </lineage>
</organism>
<evidence type="ECO:0000313" key="3">
    <source>
        <dbReference type="Proteomes" id="UP000323910"/>
    </source>
</evidence>
<evidence type="ECO:0008006" key="4">
    <source>
        <dbReference type="Google" id="ProtNLM"/>
    </source>
</evidence>